<accession>A0ABR3Z1P1</accession>
<dbReference type="SUPFAM" id="SSF117281">
    <property type="entry name" value="Kelch motif"/>
    <property type="match status" value="1"/>
</dbReference>
<reference evidence="3 4" key="1">
    <citation type="journal article" date="2024" name="IMA Fungus">
        <title>IMA Genome - F19 : A genome assembly and annotation guide to empower mycologists, including annotated draft genome sequences of Ceratocystis pirilliformis, Diaporthe australafricana, Fusarium ophioides, Paecilomyces lecythidis, and Sporothrix stenoceras.</title>
        <authorList>
            <person name="Aylward J."/>
            <person name="Wilson A.M."/>
            <person name="Visagie C.M."/>
            <person name="Spraker J."/>
            <person name="Barnes I."/>
            <person name="Buitendag C."/>
            <person name="Ceriani C."/>
            <person name="Del Mar Angel L."/>
            <person name="du Plessis D."/>
            <person name="Fuchs T."/>
            <person name="Gasser K."/>
            <person name="Kramer D."/>
            <person name="Li W."/>
            <person name="Munsamy K."/>
            <person name="Piso A."/>
            <person name="Price J.L."/>
            <person name="Sonnekus B."/>
            <person name="Thomas C."/>
            <person name="van der Nest A."/>
            <person name="van Dijk A."/>
            <person name="van Heerden A."/>
            <person name="van Vuuren N."/>
            <person name="Yilmaz N."/>
            <person name="Duong T.A."/>
            <person name="van der Merwe N.A."/>
            <person name="Wingfield M.J."/>
            <person name="Wingfield B.D."/>
        </authorList>
    </citation>
    <scope>NUCLEOTIDE SEQUENCE [LARGE SCALE GENOMIC DNA]</scope>
    <source>
        <strain evidence="3 4">CMW 12675</strain>
    </source>
</reference>
<feature type="region of interest" description="Disordered" evidence="1">
    <location>
        <begin position="502"/>
        <end position="532"/>
    </location>
</feature>
<name>A0ABR3Z1P1_9PEZI</name>
<organism evidence="3 4">
    <name type="scientific">Ceratocystis pirilliformis</name>
    <dbReference type="NCBI Taxonomy" id="259994"/>
    <lineage>
        <taxon>Eukaryota</taxon>
        <taxon>Fungi</taxon>
        <taxon>Dikarya</taxon>
        <taxon>Ascomycota</taxon>
        <taxon>Pezizomycotina</taxon>
        <taxon>Sordariomycetes</taxon>
        <taxon>Hypocreomycetidae</taxon>
        <taxon>Microascales</taxon>
        <taxon>Ceratocystidaceae</taxon>
        <taxon>Ceratocystis</taxon>
    </lineage>
</organism>
<feature type="region of interest" description="Disordered" evidence="1">
    <location>
        <begin position="549"/>
        <end position="580"/>
    </location>
</feature>
<feature type="region of interest" description="Disordered" evidence="1">
    <location>
        <begin position="370"/>
        <end position="389"/>
    </location>
</feature>
<dbReference type="Gene3D" id="2.120.10.80">
    <property type="entry name" value="Kelch-type beta propeller"/>
    <property type="match status" value="1"/>
</dbReference>
<dbReference type="Proteomes" id="UP001583280">
    <property type="component" value="Unassembled WGS sequence"/>
</dbReference>
<dbReference type="EMBL" id="JAWDJO010000095">
    <property type="protein sequence ID" value="KAL1894134.1"/>
    <property type="molecule type" value="Genomic_DNA"/>
</dbReference>
<keyword evidence="2" id="KW-1133">Transmembrane helix</keyword>
<dbReference type="InterPro" id="IPR015915">
    <property type="entry name" value="Kelch-typ_b-propeller"/>
</dbReference>
<feature type="transmembrane region" description="Helical" evidence="2">
    <location>
        <begin position="414"/>
        <end position="436"/>
    </location>
</feature>
<feature type="compositionally biased region" description="Low complexity" evidence="1">
    <location>
        <begin position="502"/>
        <end position="512"/>
    </location>
</feature>
<evidence type="ECO:0008006" key="5">
    <source>
        <dbReference type="Google" id="ProtNLM"/>
    </source>
</evidence>
<evidence type="ECO:0000256" key="1">
    <source>
        <dbReference type="SAM" id="MobiDB-lite"/>
    </source>
</evidence>
<evidence type="ECO:0000313" key="4">
    <source>
        <dbReference type="Proteomes" id="UP001583280"/>
    </source>
</evidence>
<dbReference type="SUPFAM" id="SSF50965">
    <property type="entry name" value="Galactose oxidase, central domain"/>
    <property type="match status" value="1"/>
</dbReference>
<dbReference type="CDD" id="cd12841">
    <property type="entry name" value="TM_EphA1"/>
    <property type="match status" value="1"/>
</dbReference>
<sequence length="768" mass="79839">MSYKSSPISLAGACTAIHDNVLYAYSASGFVKLPLKNGTEWTKLASGEAVSDATCVGAEATDASKSALYIMGGTSTNGAYNGIQRYVYSTGVWETLSTTDPVLKNRKGMSAAYIPATDSFITYGGRTDGTYGVDSQTFSIKASAPYTVISAVNPFSYTLQTPIMLGWVDGEVLLAGGSTTNLDLIIYNAGTNTWRRSGGSLADPVAKVTNKGYLQKGDDGSRSLYTFDLAQSPVRVTRSVIVDATGGFVTKSNTIVAARQLSSANWPAYNSTFAPAPASGEVYSAAANSDGHVFFLTSDASNPVSAFDATQNSWVDVDSELASQSVLIADVSSSTTLRSSTTTSATSTASSSGSTSATTFASKTTSSFSITSSVSSTTSGASTTNSSLSATASSTELGAASSEPSKGGLSSNDVLGIVLGSILGSILLLVGILFFIKKARRRKGYTGENNRPHNEFSNAEKNVGMGMASEQFVDSIGGGPRARNNTDSVASLAIFGGVGASAAGRSASPAFSTGGGNSKNLRRKPSDPQSTNIAKNLKSTISKPIMANDSSLMAGGKDRISINTPGRSPPLPPGSQPALAPERHLMDDATRRSSGWNKYWSQGSGALNALSYSNGHNDDDGATSHYPSTYSAVDNINRRTQDSATVPPLIMPHEGRPELNRVASGSPTVSHYAKYATAQAQVAAIERPVSDAQSAYSSGVAPSVQEAWGPISQQKAWGADSVYGAHGQNVSGGIAYEGSQNQDPRLAMTTQSSDMSWLNLGEYKRANH</sequence>
<dbReference type="InterPro" id="IPR011043">
    <property type="entry name" value="Gal_Oxase/kelch_b-propeller"/>
</dbReference>
<evidence type="ECO:0000256" key="2">
    <source>
        <dbReference type="SAM" id="Phobius"/>
    </source>
</evidence>
<keyword evidence="2" id="KW-0472">Membrane</keyword>
<proteinExistence type="predicted"/>
<keyword evidence="4" id="KW-1185">Reference proteome</keyword>
<protein>
    <recommendedName>
        <fullName evidence="5">Pre-mRNA splicing factor CLF1</fullName>
    </recommendedName>
</protein>
<gene>
    <name evidence="3" type="ORF">Cpir12675_003776</name>
</gene>
<feature type="region of interest" description="Disordered" evidence="1">
    <location>
        <begin position="339"/>
        <end position="359"/>
    </location>
</feature>
<keyword evidence="2" id="KW-0812">Transmembrane</keyword>
<evidence type="ECO:0000313" key="3">
    <source>
        <dbReference type="EMBL" id="KAL1894134.1"/>
    </source>
</evidence>
<comment type="caution">
    <text evidence="3">The sequence shown here is derived from an EMBL/GenBank/DDBJ whole genome shotgun (WGS) entry which is preliminary data.</text>
</comment>